<dbReference type="RefSeq" id="WP_057816589.1">
    <property type="nucleotide sequence ID" value="NZ_CP031598.1"/>
</dbReference>
<accession>A0A5P3ACV0</accession>
<dbReference type="KEGG" id="rid:RIdsm_02406"/>
<dbReference type="OrthoDB" id="433986at2"/>
<dbReference type="InterPro" id="IPR011990">
    <property type="entry name" value="TPR-like_helical_dom_sf"/>
</dbReference>
<name>A0A5P3ACV0_9RHOB</name>
<dbReference type="SUPFAM" id="SSF48452">
    <property type="entry name" value="TPR-like"/>
    <property type="match status" value="1"/>
</dbReference>
<dbReference type="EMBL" id="CP031598">
    <property type="protein sequence ID" value="QEW26606.1"/>
    <property type="molecule type" value="Genomic_DNA"/>
</dbReference>
<dbReference type="AlphaFoldDB" id="A0A5P3ACV0"/>
<reference evidence="1 2" key="1">
    <citation type="submission" date="2018-08" db="EMBL/GenBank/DDBJ databases">
        <title>Genetic Globetrotter - A new plasmid hitch-hiking vast phylogenetic and geographic distances.</title>
        <authorList>
            <person name="Vollmers J."/>
            <person name="Petersen J."/>
        </authorList>
    </citation>
    <scope>NUCLEOTIDE SEQUENCE [LARGE SCALE GENOMIC DNA]</scope>
    <source>
        <strain evidence="1 2">DSM 26383</strain>
    </source>
</reference>
<dbReference type="Proteomes" id="UP000325785">
    <property type="component" value="Chromosome"/>
</dbReference>
<proteinExistence type="predicted"/>
<gene>
    <name evidence="1" type="ORF">RIdsm_02406</name>
</gene>
<evidence type="ECO:0000313" key="1">
    <source>
        <dbReference type="EMBL" id="QEW26606.1"/>
    </source>
</evidence>
<dbReference type="Gene3D" id="1.25.40.10">
    <property type="entry name" value="Tetratricopeptide repeat domain"/>
    <property type="match status" value="2"/>
</dbReference>
<protein>
    <submittedName>
        <fullName evidence="1">Uncharacterized protein</fullName>
    </submittedName>
</protein>
<evidence type="ECO:0000313" key="2">
    <source>
        <dbReference type="Proteomes" id="UP000325785"/>
    </source>
</evidence>
<organism evidence="1 2">
    <name type="scientific">Roseovarius indicus</name>
    <dbReference type="NCBI Taxonomy" id="540747"/>
    <lineage>
        <taxon>Bacteria</taxon>
        <taxon>Pseudomonadati</taxon>
        <taxon>Pseudomonadota</taxon>
        <taxon>Alphaproteobacteria</taxon>
        <taxon>Rhodobacterales</taxon>
        <taxon>Roseobacteraceae</taxon>
        <taxon>Roseovarius</taxon>
    </lineage>
</organism>
<sequence length="638" mass="68476">MSTFEKIAEGSSDICVGALALLWGDPSGTATVAAGLAGLGILGLSLRRGCAETAGRTAAARTIAALKASPEFADADLTRAGALLADRPSHATLTPHTLVEAAKAETDSARTEALAEALYARIPFDGDDARTKRLLRLALQSAMRACYDNPELQTRITREVLIDTARQTDGAVEILERVEEKTDEVLRRLGGIETVLATLEAQSAGDLQLIAGAFGATEAMSKPALVEFLTKKGTEYRALRQEIDAIEDGYKRLSNLKTAAREAIAAMRLDEVEEILSRVQEVELEEAAKTSELRAENALLRGRTDQAYRILSAAADSFAAVAPWEPARRRFEFAISLRTHGLRYGGPGLARAIDMLRAIGLEELRSADPVLWGKVQNNLALVLGDHGSRTGGPEGAALLSEAITAARAALTVRIREDHPMHWAVTQMNLAIALAVKGKRSDPSEGADLLARAATACRAALEVFTRQAHPVDWAGAQNNLAITLKEQGLLTGGPVGTRLLSEAATAYRAVLEVYTRADHPMGWAVTQNNLAVTLKEQGGRTKGEAGADLLGRAVAACHAALEVRKREPYPVQWAITRETMAQTEEALAGHDTTTDQVPHLRAALEHVEAALEVFDPDHMPFDHSEATALRDRIRARLAP</sequence>